<dbReference type="PANTHER" id="PTHR34415">
    <property type="entry name" value="INTEGRASE CATALYTIC DOMAIN-CONTAINING PROTEIN"/>
    <property type="match status" value="1"/>
</dbReference>
<dbReference type="InterPro" id="IPR057191">
    <property type="entry name" value="DUF7869"/>
</dbReference>
<name>A0A6G0XSA1_APHCR</name>
<gene>
    <name evidence="2" type="ORF">FWK35_00023000</name>
</gene>
<organism evidence="2 3">
    <name type="scientific">Aphis craccivora</name>
    <name type="common">Cowpea aphid</name>
    <dbReference type="NCBI Taxonomy" id="307492"/>
    <lineage>
        <taxon>Eukaryota</taxon>
        <taxon>Metazoa</taxon>
        <taxon>Ecdysozoa</taxon>
        <taxon>Arthropoda</taxon>
        <taxon>Hexapoda</taxon>
        <taxon>Insecta</taxon>
        <taxon>Pterygota</taxon>
        <taxon>Neoptera</taxon>
        <taxon>Paraneoptera</taxon>
        <taxon>Hemiptera</taxon>
        <taxon>Sternorrhyncha</taxon>
        <taxon>Aphidomorpha</taxon>
        <taxon>Aphidoidea</taxon>
        <taxon>Aphididae</taxon>
        <taxon>Aphidini</taxon>
        <taxon>Aphis</taxon>
        <taxon>Aphis</taxon>
    </lineage>
</organism>
<keyword evidence="3" id="KW-1185">Reference proteome</keyword>
<reference evidence="2 3" key="1">
    <citation type="submission" date="2019-08" db="EMBL/GenBank/DDBJ databases">
        <title>Whole genome of Aphis craccivora.</title>
        <authorList>
            <person name="Voronova N.V."/>
            <person name="Shulinski R.S."/>
            <person name="Bandarenka Y.V."/>
            <person name="Zhorov D.G."/>
            <person name="Warner D."/>
        </authorList>
    </citation>
    <scope>NUCLEOTIDE SEQUENCE [LARGE SCALE GENOMIC DNA]</scope>
    <source>
        <strain evidence="2">180601</strain>
        <tissue evidence="2">Whole Body</tissue>
    </source>
</reference>
<dbReference type="OrthoDB" id="6617150at2759"/>
<comment type="caution">
    <text evidence="2">The sequence shown here is derived from an EMBL/GenBank/DDBJ whole genome shotgun (WGS) entry which is preliminary data.</text>
</comment>
<dbReference type="AlphaFoldDB" id="A0A6G0XSA1"/>
<evidence type="ECO:0000313" key="3">
    <source>
        <dbReference type="Proteomes" id="UP000478052"/>
    </source>
</evidence>
<sequence length="608" mass="71374">MNAQHEFVYDPNINVIPSSPDSTITIASDLLDGIEELFQVNNEVELFTKSGELRKRKKYLTSVEMRKKIKLDLEKDRHGVLPGCDKENCQKQCYRKITEERRFDVNFQYWNMTWKERRVFILSTCQCVDVKTRKNTELTNRKNALKFYITDDHGFKKTNDRVLDILRHYPNGQVEAPDDLRGKKPTKKYLHQHLIEDHIESFNPTVSHYRREHAPNIRNQVSKKNISFTVLGHEECEVCESLKIHEHAKDNLVEDCEICQTYSVHKQKANVARALYQEHAKNEFDAKSIYVTVDLQKVIMLPRVDTFKKVLFTKRIVAYNESFVPVRGNKHIFPFACVWHEGISGRKKEDLVSTFYSFFLHYRDAQKLTIWLDNCSSQNKNWCLLSFLVYIVNSDDICAKEIVLNYFEAGHTFMSADSFHHPVELSLKRQKKTYDFEDFAKAVGAANKENAQQKLLKSTNRVLLRDIVSIKAERGKYVLFTKSQFNDEQYTTLDFLQKKYMNKKGMTLPSSHTENCGIPIEKRDDILSNLSQILPKNRKQFWENITFNDEQYTTLDFLQKKYMNKKGMTLSSSHTENCGIPIEKRDDILSNLSQILSKNRKQFWENIT</sequence>
<accession>A0A6G0XSA1</accession>
<dbReference type="Proteomes" id="UP000478052">
    <property type="component" value="Unassembled WGS sequence"/>
</dbReference>
<dbReference type="EMBL" id="VUJU01007584">
    <property type="protein sequence ID" value="KAF0743465.1"/>
    <property type="molecule type" value="Genomic_DNA"/>
</dbReference>
<feature type="non-terminal residue" evidence="2">
    <location>
        <position position="608"/>
    </location>
</feature>
<proteinExistence type="predicted"/>
<evidence type="ECO:0000313" key="2">
    <source>
        <dbReference type="EMBL" id="KAF0743465.1"/>
    </source>
</evidence>
<dbReference type="PANTHER" id="PTHR34415:SF1">
    <property type="entry name" value="INTEGRASE CATALYTIC DOMAIN-CONTAINING PROTEIN"/>
    <property type="match status" value="1"/>
</dbReference>
<protein>
    <recommendedName>
        <fullName evidence="1">DUF7869 domain-containing protein</fullName>
    </recommendedName>
</protein>
<evidence type="ECO:0000259" key="1">
    <source>
        <dbReference type="Pfam" id="PF25273"/>
    </source>
</evidence>
<dbReference type="Pfam" id="PF25273">
    <property type="entry name" value="DUF7869"/>
    <property type="match status" value="1"/>
</dbReference>
<feature type="domain" description="DUF7869" evidence="1">
    <location>
        <begin position="365"/>
        <end position="458"/>
    </location>
</feature>